<organism evidence="5 6">
    <name type="scientific">Brevibacterium casei</name>
    <dbReference type="NCBI Taxonomy" id="33889"/>
    <lineage>
        <taxon>Bacteria</taxon>
        <taxon>Bacillati</taxon>
        <taxon>Actinomycetota</taxon>
        <taxon>Actinomycetes</taxon>
        <taxon>Micrococcales</taxon>
        <taxon>Brevibacteriaceae</taxon>
        <taxon>Brevibacterium</taxon>
    </lineage>
</organism>
<protein>
    <recommendedName>
        <fullName evidence="7">GPP34 family phosphoprotein</fullName>
    </recommendedName>
</protein>
<evidence type="ECO:0000313" key="6">
    <source>
        <dbReference type="Proteomes" id="UP000216867"/>
    </source>
</evidence>
<evidence type="ECO:0000256" key="2">
    <source>
        <dbReference type="ARBA" id="ARBA00023034"/>
    </source>
</evidence>
<dbReference type="RefSeq" id="WP_095375317.1">
    <property type="nucleotide sequence ID" value="NZ_NCWY01000002.1"/>
</dbReference>
<dbReference type="InterPro" id="IPR008628">
    <property type="entry name" value="GPP34-like"/>
</dbReference>
<dbReference type="EMBL" id="NCWY01000002">
    <property type="protein sequence ID" value="PAK96723.1"/>
    <property type="molecule type" value="Genomic_DNA"/>
</dbReference>
<sequence length="230" mass="24557">MDDDLLIVEELMLLLLADDGTAIAGANVLHCLLPAAIFVELALTARLDVHSHRRSGGTLIHARRTSPDPAIDPLLAEALRAMGTREHSAYGLVSALGIDVRQPVLDRLARRGLIIRETRKILGVLPVTRWPAADSRAEAPLRDRITAVLDGDADPDARTAGIIALVSASQVYVQLQPRMPWTAGVAKRLRAIATGEVTAPGTTPESREITEELAKAVRALTSSATSAPIL</sequence>
<keyword evidence="2" id="KW-0333">Golgi apparatus</keyword>
<accession>A0A269ZG12</accession>
<dbReference type="InterPro" id="IPR038261">
    <property type="entry name" value="GPP34-like_sf"/>
</dbReference>
<dbReference type="Pfam" id="PF05719">
    <property type="entry name" value="GPP34"/>
    <property type="match status" value="1"/>
</dbReference>
<reference evidence="5 6" key="1">
    <citation type="submission" date="2017-04" db="EMBL/GenBank/DDBJ databases">
        <title>Kefir bacterial isolates.</title>
        <authorList>
            <person name="Kim Y."/>
            <person name="Blasche S."/>
            <person name="Patil K.R."/>
        </authorList>
    </citation>
    <scope>NUCLEOTIDE SEQUENCE [LARGE SCALE GENOMIC DNA]</scope>
    <source>
        <strain evidence="5 6">OG2</strain>
    </source>
</reference>
<keyword evidence="3" id="KW-0446">Lipid-binding</keyword>
<evidence type="ECO:0000256" key="1">
    <source>
        <dbReference type="ARBA" id="ARBA00004255"/>
    </source>
</evidence>
<evidence type="ECO:0000256" key="4">
    <source>
        <dbReference type="ARBA" id="ARBA00023136"/>
    </source>
</evidence>
<dbReference type="Gene3D" id="1.10.3630.10">
    <property type="entry name" value="yeast vps74-n-term truncation variant domain like"/>
    <property type="match status" value="1"/>
</dbReference>
<evidence type="ECO:0000256" key="3">
    <source>
        <dbReference type="ARBA" id="ARBA00023121"/>
    </source>
</evidence>
<dbReference type="Proteomes" id="UP000216867">
    <property type="component" value="Unassembled WGS sequence"/>
</dbReference>
<dbReference type="GO" id="GO:0070273">
    <property type="term" value="F:phosphatidylinositol-4-phosphate binding"/>
    <property type="evidence" value="ECO:0007669"/>
    <property type="project" value="InterPro"/>
</dbReference>
<dbReference type="GO" id="GO:0005737">
    <property type="term" value="C:cytoplasm"/>
    <property type="evidence" value="ECO:0007669"/>
    <property type="project" value="UniProtKB-ARBA"/>
</dbReference>
<dbReference type="GO" id="GO:0012505">
    <property type="term" value="C:endomembrane system"/>
    <property type="evidence" value="ECO:0007669"/>
    <property type="project" value="UniProtKB-ARBA"/>
</dbReference>
<dbReference type="AlphaFoldDB" id="A0A269ZG12"/>
<comment type="subcellular location">
    <subcellularLocation>
        <location evidence="1">Golgi apparatus membrane</location>
        <topology evidence="1">Peripheral membrane protein</topology>
        <orientation evidence="1">Cytoplasmic side</orientation>
    </subcellularLocation>
</comment>
<gene>
    <name evidence="5" type="ORF">B8X04_02115</name>
</gene>
<evidence type="ECO:0008006" key="7">
    <source>
        <dbReference type="Google" id="ProtNLM"/>
    </source>
</evidence>
<proteinExistence type="predicted"/>
<comment type="caution">
    <text evidence="5">The sequence shown here is derived from an EMBL/GenBank/DDBJ whole genome shotgun (WGS) entry which is preliminary data.</text>
</comment>
<keyword evidence="4" id="KW-0472">Membrane</keyword>
<name>A0A269ZG12_9MICO</name>
<evidence type="ECO:0000313" key="5">
    <source>
        <dbReference type="EMBL" id="PAK96723.1"/>
    </source>
</evidence>